<comment type="caution">
    <text evidence="2">The sequence shown here is derived from an EMBL/GenBank/DDBJ whole genome shotgun (WGS) entry which is preliminary data.</text>
</comment>
<feature type="domain" description="DUF6546" evidence="1">
    <location>
        <begin position="1"/>
        <end position="146"/>
    </location>
</feature>
<dbReference type="Proteomes" id="UP000295703">
    <property type="component" value="Unassembled WGS sequence"/>
</dbReference>
<dbReference type="EMBL" id="RYZW01000024">
    <property type="protein sequence ID" value="TDZ65077.1"/>
    <property type="molecule type" value="Genomic_DNA"/>
</dbReference>
<accession>A0A4R8RIT2</accession>
<dbReference type="AlphaFoldDB" id="A0A4R8RIT2"/>
<organism evidence="2 3">
    <name type="scientific">Colletotrichum trifolii</name>
    <dbReference type="NCBI Taxonomy" id="5466"/>
    <lineage>
        <taxon>Eukaryota</taxon>
        <taxon>Fungi</taxon>
        <taxon>Dikarya</taxon>
        <taxon>Ascomycota</taxon>
        <taxon>Pezizomycotina</taxon>
        <taxon>Sordariomycetes</taxon>
        <taxon>Hypocreomycetidae</taxon>
        <taxon>Glomerellales</taxon>
        <taxon>Glomerellaceae</taxon>
        <taxon>Colletotrichum</taxon>
        <taxon>Colletotrichum orbiculare species complex</taxon>
    </lineage>
</organism>
<reference evidence="2 3" key="1">
    <citation type="submission" date="2018-12" db="EMBL/GenBank/DDBJ databases">
        <title>Genome sequence and assembly of Colletotrichum trifolii.</title>
        <authorList>
            <person name="Gan P."/>
            <person name="Shirasu K."/>
        </authorList>
    </citation>
    <scope>NUCLEOTIDE SEQUENCE [LARGE SCALE GENOMIC DNA]</scope>
    <source>
        <strain evidence="2 3">543-2</strain>
    </source>
</reference>
<dbReference type="InterPro" id="IPR046676">
    <property type="entry name" value="DUF6546"/>
</dbReference>
<sequence>MIEAQHFFDKCRAQQRWERLESLVLTSTLLGPTKEAAIITTVSGVLVAAGAAALRMPNLRTMAIWNAGVDFAGMFLYQRDSRASISWHGTWDTVLEPRVVREWTKVASKYCPLNPDLEVQPPRRIEDVDCYSDAIHALRLPDGVLDPVSLW</sequence>
<protein>
    <recommendedName>
        <fullName evidence="1">DUF6546 domain-containing protein</fullName>
    </recommendedName>
</protein>
<keyword evidence="3" id="KW-1185">Reference proteome</keyword>
<name>A0A4R8RIT2_COLTR</name>
<dbReference type="Pfam" id="PF20183">
    <property type="entry name" value="DUF6546"/>
    <property type="match status" value="1"/>
</dbReference>
<gene>
    <name evidence="2" type="ORF">CTRI78_v003706</name>
</gene>
<evidence type="ECO:0000313" key="3">
    <source>
        <dbReference type="Proteomes" id="UP000295703"/>
    </source>
</evidence>
<evidence type="ECO:0000259" key="1">
    <source>
        <dbReference type="Pfam" id="PF20183"/>
    </source>
</evidence>
<proteinExistence type="predicted"/>
<evidence type="ECO:0000313" key="2">
    <source>
        <dbReference type="EMBL" id="TDZ65077.1"/>
    </source>
</evidence>